<gene>
    <name evidence="1" type="ORF">A0U92_03530</name>
</gene>
<dbReference type="STRING" id="435.A0U92_03530"/>
<dbReference type="AlphaFoldDB" id="A0A1U9KDX6"/>
<sequence length="59" mass="6232">MTSTDRLALSVRSLSSKGLSARKIARLLRISERRVFQLRSAALALSSLGNASETASGVA</sequence>
<proteinExistence type="predicted"/>
<dbReference type="KEGG" id="aace:A0U92_03530"/>
<evidence type="ECO:0000313" key="1">
    <source>
        <dbReference type="EMBL" id="AQS83992.1"/>
    </source>
</evidence>
<name>A0A1U9KDX6_ACEAC</name>
<dbReference type="EMBL" id="CP014692">
    <property type="protein sequence ID" value="AQS83992.1"/>
    <property type="molecule type" value="Genomic_DNA"/>
</dbReference>
<evidence type="ECO:0000313" key="2">
    <source>
        <dbReference type="Proteomes" id="UP000188937"/>
    </source>
</evidence>
<reference evidence="1 2" key="1">
    <citation type="submission" date="2016-03" db="EMBL/GenBank/DDBJ databases">
        <title>Acetic acid bacteria sequencing.</title>
        <authorList>
            <person name="Brandt J."/>
            <person name="Jakob F."/>
            <person name="Vogel R.F."/>
        </authorList>
    </citation>
    <scope>NUCLEOTIDE SEQUENCE [LARGE SCALE GENOMIC DNA]</scope>
    <source>
        <strain evidence="1 2">TMW2.1153</strain>
    </source>
</reference>
<dbReference type="Gene3D" id="1.10.10.60">
    <property type="entry name" value="Homeodomain-like"/>
    <property type="match status" value="1"/>
</dbReference>
<evidence type="ECO:0008006" key="3">
    <source>
        <dbReference type="Google" id="ProtNLM"/>
    </source>
</evidence>
<protein>
    <recommendedName>
        <fullName evidence="3">Resolvase HTH domain-containing protein</fullName>
    </recommendedName>
</protein>
<keyword evidence="2" id="KW-1185">Reference proteome</keyword>
<dbReference type="Proteomes" id="UP000188937">
    <property type="component" value="Chromosome"/>
</dbReference>
<organism evidence="1 2">
    <name type="scientific">Acetobacter aceti</name>
    <dbReference type="NCBI Taxonomy" id="435"/>
    <lineage>
        <taxon>Bacteria</taxon>
        <taxon>Pseudomonadati</taxon>
        <taxon>Pseudomonadota</taxon>
        <taxon>Alphaproteobacteria</taxon>
        <taxon>Acetobacterales</taxon>
        <taxon>Acetobacteraceae</taxon>
        <taxon>Acetobacter</taxon>
        <taxon>Acetobacter subgen. Acetobacter</taxon>
    </lineage>
</organism>
<accession>A0A1U9KDX6</accession>